<dbReference type="PROSITE" id="PS51186">
    <property type="entry name" value="GNAT"/>
    <property type="match status" value="1"/>
</dbReference>
<evidence type="ECO:0000256" key="2">
    <source>
        <dbReference type="ARBA" id="ARBA00023315"/>
    </source>
</evidence>
<evidence type="ECO:0000256" key="1">
    <source>
        <dbReference type="ARBA" id="ARBA00022679"/>
    </source>
</evidence>
<dbReference type="Pfam" id="PF00583">
    <property type="entry name" value="Acetyltransf_1"/>
    <property type="match status" value="1"/>
</dbReference>
<evidence type="ECO:0000313" key="6">
    <source>
        <dbReference type="Proteomes" id="UP001140949"/>
    </source>
</evidence>
<dbReference type="GO" id="GO:0005737">
    <property type="term" value="C:cytoplasm"/>
    <property type="evidence" value="ECO:0007669"/>
    <property type="project" value="TreeGrafter"/>
</dbReference>
<proteinExistence type="predicted"/>
<organism evidence="5 6">
    <name type="scientific">Iris pallida</name>
    <name type="common">Sweet iris</name>
    <dbReference type="NCBI Taxonomy" id="29817"/>
    <lineage>
        <taxon>Eukaryota</taxon>
        <taxon>Viridiplantae</taxon>
        <taxon>Streptophyta</taxon>
        <taxon>Embryophyta</taxon>
        <taxon>Tracheophyta</taxon>
        <taxon>Spermatophyta</taxon>
        <taxon>Magnoliopsida</taxon>
        <taxon>Liliopsida</taxon>
        <taxon>Asparagales</taxon>
        <taxon>Iridaceae</taxon>
        <taxon>Iridoideae</taxon>
        <taxon>Irideae</taxon>
        <taxon>Iris</taxon>
    </lineage>
</organism>
<dbReference type="PANTHER" id="PTHR43626:SF1">
    <property type="entry name" value="GCN5-RELATED N-ACETYLTRANSFERASE 1, CHLOROPLASTIC"/>
    <property type="match status" value="1"/>
</dbReference>
<feature type="region of interest" description="Disordered" evidence="3">
    <location>
        <begin position="1"/>
        <end position="34"/>
    </location>
</feature>
<dbReference type="PANTHER" id="PTHR43626">
    <property type="entry name" value="ACYL-COA N-ACYLTRANSFERASE"/>
    <property type="match status" value="1"/>
</dbReference>
<evidence type="ECO:0000259" key="4">
    <source>
        <dbReference type="PROSITE" id="PS51186"/>
    </source>
</evidence>
<keyword evidence="2" id="KW-0012">Acyltransferase</keyword>
<dbReference type="InterPro" id="IPR045039">
    <property type="entry name" value="NSI-like"/>
</dbReference>
<reference evidence="5" key="1">
    <citation type="journal article" date="2023" name="GigaByte">
        <title>Genome assembly of the bearded iris, Iris pallida Lam.</title>
        <authorList>
            <person name="Bruccoleri R.E."/>
            <person name="Oakeley E.J."/>
            <person name="Faust A.M.E."/>
            <person name="Altorfer M."/>
            <person name="Dessus-Babus S."/>
            <person name="Burckhardt D."/>
            <person name="Oertli M."/>
            <person name="Naumann U."/>
            <person name="Petersen F."/>
            <person name="Wong J."/>
        </authorList>
    </citation>
    <scope>NUCLEOTIDE SEQUENCE</scope>
    <source>
        <strain evidence="5">GSM-AAB239-AS_SAM_17_03QT</strain>
    </source>
</reference>
<name>A0AAX6GSZ4_IRIPA</name>
<dbReference type="EMBL" id="JANAVB010016800">
    <property type="protein sequence ID" value="KAJ6831381.1"/>
    <property type="molecule type" value="Genomic_DNA"/>
</dbReference>
<feature type="domain" description="N-acetyltransferase" evidence="4">
    <location>
        <begin position="63"/>
        <end position="199"/>
    </location>
</feature>
<reference evidence="5" key="2">
    <citation type="submission" date="2023-04" db="EMBL/GenBank/DDBJ databases">
        <authorList>
            <person name="Bruccoleri R.E."/>
            <person name="Oakeley E.J."/>
            <person name="Faust A.-M."/>
            <person name="Dessus-Babus S."/>
            <person name="Altorfer M."/>
            <person name="Burckhardt D."/>
            <person name="Oertli M."/>
            <person name="Naumann U."/>
            <person name="Petersen F."/>
            <person name="Wong J."/>
        </authorList>
    </citation>
    <scope>NUCLEOTIDE SEQUENCE</scope>
    <source>
        <strain evidence="5">GSM-AAB239-AS_SAM_17_03QT</strain>
        <tissue evidence="5">Leaf</tissue>
    </source>
</reference>
<feature type="compositionally biased region" description="Low complexity" evidence="3">
    <location>
        <begin position="13"/>
        <end position="23"/>
    </location>
</feature>
<gene>
    <name evidence="5" type="ORF">M6B38_349735</name>
</gene>
<protein>
    <submittedName>
        <fullName evidence="5">Uncharacterized N-acetyltransferase ycf52</fullName>
    </submittedName>
</protein>
<dbReference type="Gene3D" id="3.40.630.30">
    <property type="match status" value="1"/>
</dbReference>
<dbReference type="Proteomes" id="UP001140949">
    <property type="component" value="Unassembled WGS sequence"/>
</dbReference>
<accession>A0AAX6GSZ4</accession>
<sequence length="201" mass="21634">MHAHSTSIFPAPSSSSSSSSSSSHGRRRRQRQQLSAVVKCSASSSSSVPFSISDSDLTSRGFNLHRTASNLDPDALNAVFSRVGFPRREPARIRLALEHTQAVVWVEDGRSGAPVAFARATGDGVFNAVVWDVVVDPSFQGMGLGKAVVERLLSDLLATGVTNIGLYSEPRVVGFYRPLGFATDPDGIKAMVFSRKKNKKR</sequence>
<comment type="caution">
    <text evidence="5">The sequence shown here is derived from an EMBL/GenBank/DDBJ whole genome shotgun (WGS) entry which is preliminary data.</text>
</comment>
<dbReference type="InterPro" id="IPR000182">
    <property type="entry name" value="GNAT_dom"/>
</dbReference>
<keyword evidence="6" id="KW-1185">Reference proteome</keyword>
<dbReference type="GO" id="GO:0008080">
    <property type="term" value="F:N-acetyltransferase activity"/>
    <property type="evidence" value="ECO:0007669"/>
    <property type="project" value="InterPro"/>
</dbReference>
<evidence type="ECO:0000256" key="3">
    <source>
        <dbReference type="SAM" id="MobiDB-lite"/>
    </source>
</evidence>
<evidence type="ECO:0000313" key="5">
    <source>
        <dbReference type="EMBL" id="KAJ6831381.1"/>
    </source>
</evidence>
<dbReference type="InterPro" id="IPR016181">
    <property type="entry name" value="Acyl_CoA_acyltransferase"/>
</dbReference>
<dbReference type="SUPFAM" id="SSF55729">
    <property type="entry name" value="Acyl-CoA N-acyltransferases (Nat)"/>
    <property type="match status" value="1"/>
</dbReference>
<dbReference type="CDD" id="cd04301">
    <property type="entry name" value="NAT_SF"/>
    <property type="match status" value="1"/>
</dbReference>
<dbReference type="AlphaFoldDB" id="A0AAX6GSZ4"/>
<keyword evidence="1" id="KW-0808">Transferase</keyword>